<dbReference type="PANTHER" id="PTHR34220">
    <property type="entry name" value="SENSOR HISTIDINE KINASE YPDA"/>
    <property type="match status" value="1"/>
</dbReference>
<feature type="transmembrane region" description="Helical" evidence="13">
    <location>
        <begin position="9"/>
        <end position="28"/>
    </location>
</feature>
<evidence type="ECO:0000256" key="9">
    <source>
        <dbReference type="ARBA" id="ARBA00022840"/>
    </source>
</evidence>
<dbReference type="PANTHER" id="PTHR34220:SF7">
    <property type="entry name" value="SENSOR HISTIDINE KINASE YPDA"/>
    <property type="match status" value="1"/>
</dbReference>
<dbReference type="InterPro" id="IPR003594">
    <property type="entry name" value="HATPase_dom"/>
</dbReference>
<dbReference type="SMART" id="SM00387">
    <property type="entry name" value="HATPase_c"/>
    <property type="match status" value="1"/>
</dbReference>
<reference evidence="16 17" key="1">
    <citation type="submission" date="2019-12" db="EMBL/GenBank/DDBJ databases">
        <title>The whole genome sequencing of a strain isolated from a Mars analog, Dalangtan Playa.</title>
        <authorList>
            <person name="Huang T."/>
        </authorList>
    </citation>
    <scope>NUCLEOTIDE SEQUENCE [LARGE SCALE GENOMIC DNA]</scope>
    <source>
        <strain evidence="16 17">DP4-553-S</strain>
    </source>
</reference>
<dbReference type="Pfam" id="PF06580">
    <property type="entry name" value="His_kinase"/>
    <property type="match status" value="1"/>
</dbReference>
<dbReference type="EC" id="2.7.13.3" evidence="3"/>
<evidence type="ECO:0000256" key="11">
    <source>
        <dbReference type="ARBA" id="ARBA00023136"/>
    </source>
</evidence>
<keyword evidence="13" id="KW-0812">Transmembrane</keyword>
<evidence type="ECO:0000256" key="8">
    <source>
        <dbReference type="ARBA" id="ARBA00022777"/>
    </source>
</evidence>
<evidence type="ECO:0000256" key="4">
    <source>
        <dbReference type="ARBA" id="ARBA00022475"/>
    </source>
</evidence>
<protein>
    <recommendedName>
        <fullName evidence="3">histidine kinase</fullName>
        <ecNumber evidence="3">2.7.13.3</ecNumber>
    </recommendedName>
</protein>
<keyword evidence="5" id="KW-0597">Phosphoprotein</keyword>
<keyword evidence="12" id="KW-0175">Coiled coil</keyword>
<dbReference type="InterPro" id="IPR036890">
    <property type="entry name" value="HATPase_C_sf"/>
</dbReference>
<feature type="transmembrane region" description="Helical" evidence="13">
    <location>
        <begin position="173"/>
        <end position="196"/>
    </location>
</feature>
<dbReference type="SMART" id="SM00304">
    <property type="entry name" value="HAMP"/>
    <property type="match status" value="1"/>
</dbReference>
<keyword evidence="7" id="KW-0547">Nucleotide-binding</keyword>
<evidence type="ECO:0000256" key="10">
    <source>
        <dbReference type="ARBA" id="ARBA00023012"/>
    </source>
</evidence>
<keyword evidence="4" id="KW-1003">Cell membrane</keyword>
<comment type="catalytic activity">
    <reaction evidence="1">
        <text>ATP + protein L-histidine = ADP + protein N-phospho-L-histidine.</text>
        <dbReference type="EC" id="2.7.13.3"/>
    </reaction>
</comment>
<evidence type="ECO:0000256" key="1">
    <source>
        <dbReference type="ARBA" id="ARBA00000085"/>
    </source>
</evidence>
<keyword evidence="11 13" id="KW-0472">Membrane</keyword>
<feature type="domain" description="HAMP" evidence="15">
    <location>
        <begin position="198"/>
        <end position="251"/>
    </location>
</feature>
<dbReference type="InterPro" id="IPR010559">
    <property type="entry name" value="Sig_transdc_His_kin_internal"/>
</dbReference>
<evidence type="ECO:0000256" key="5">
    <source>
        <dbReference type="ARBA" id="ARBA00022553"/>
    </source>
</evidence>
<dbReference type="Gene3D" id="3.30.565.10">
    <property type="entry name" value="Histidine kinase-like ATPase, C-terminal domain"/>
    <property type="match status" value="1"/>
</dbReference>
<evidence type="ECO:0000256" key="3">
    <source>
        <dbReference type="ARBA" id="ARBA00012438"/>
    </source>
</evidence>
<dbReference type="CDD" id="cd06225">
    <property type="entry name" value="HAMP"/>
    <property type="match status" value="1"/>
</dbReference>
<feature type="coiled-coil region" evidence="12">
    <location>
        <begin position="239"/>
        <end position="274"/>
    </location>
</feature>
<keyword evidence="8" id="KW-0418">Kinase</keyword>
<dbReference type="Pfam" id="PF02518">
    <property type="entry name" value="HATPase_c"/>
    <property type="match status" value="1"/>
</dbReference>
<keyword evidence="6" id="KW-0808">Transferase</keyword>
<evidence type="ECO:0000313" key="17">
    <source>
        <dbReference type="Proteomes" id="UP000665043"/>
    </source>
</evidence>
<sequence length="493" mass="56981">MKSIRTKLIFYFFVFVILFNIVSISIYVSSNTLTNSYHSSFERFLLLNSISQSANKLYENTKAYVMEQSEENQAAYYQSRQTMMQEEKRLQNMLSSEEQIQTKNYINLIDNIIYESEITTGFVLRDDIERYTAHLKETESTASYIQETTLHLIDLELTEYQTLYQDLQERNEAFRWFTFFVFTTTVMLAVFFAIWFSNGINKPIQTLTKAAREVSHGDFEGEPVDVRSNDELKLLGSSFNQMRANIRELIKEIKDQSEQERLMKELELKHLQNQVNPHFLFNTLNTISKMAYLEEAKSTSNLIDSTAALLRYSLGDIEKFVQLREEVRAVREYLTIQKTRFTERITFVVEVDETCLDFPIPRLTLQPLVENAFIHGVEEQEEGGEIKLFVYEEETAVIVEINDNGKGMTEDKVASILNVTRDKAEDHIGHSTGLGVSNVIRRLQLFYRTEHVIEIESQSGEGTRIKLLLPKQFTLAGAGDQEGGNDESTNSGR</sequence>
<evidence type="ECO:0000256" key="12">
    <source>
        <dbReference type="SAM" id="Coils"/>
    </source>
</evidence>
<comment type="subcellular location">
    <subcellularLocation>
        <location evidence="2">Cell membrane</location>
        <topology evidence="2">Multi-pass membrane protein</topology>
    </subcellularLocation>
</comment>
<evidence type="ECO:0000256" key="13">
    <source>
        <dbReference type="SAM" id="Phobius"/>
    </source>
</evidence>
<name>A0ABX7VU00_9BACI</name>
<evidence type="ECO:0000259" key="14">
    <source>
        <dbReference type="PROSITE" id="PS50109"/>
    </source>
</evidence>
<dbReference type="PROSITE" id="PS50885">
    <property type="entry name" value="HAMP"/>
    <property type="match status" value="1"/>
</dbReference>
<proteinExistence type="predicted"/>
<dbReference type="PROSITE" id="PS50109">
    <property type="entry name" value="HIS_KIN"/>
    <property type="match status" value="1"/>
</dbReference>
<evidence type="ECO:0000256" key="6">
    <source>
        <dbReference type="ARBA" id="ARBA00022679"/>
    </source>
</evidence>
<evidence type="ECO:0000256" key="2">
    <source>
        <dbReference type="ARBA" id="ARBA00004651"/>
    </source>
</evidence>
<feature type="domain" description="Histidine kinase" evidence="14">
    <location>
        <begin position="275"/>
        <end position="473"/>
    </location>
</feature>
<keyword evidence="17" id="KW-1185">Reference proteome</keyword>
<dbReference type="SUPFAM" id="SSF55874">
    <property type="entry name" value="ATPase domain of HSP90 chaperone/DNA topoisomerase II/histidine kinase"/>
    <property type="match status" value="1"/>
</dbReference>
<keyword evidence="10" id="KW-0902">Two-component regulatory system</keyword>
<dbReference type="RefSeq" id="WP_209365569.1">
    <property type="nucleotide sequence ID" value="NZ_CP046956.1"/>
</dbReference>
<evidence type="ECO:0000256" key="7">
    <source>
        <dbReference type="ARBA" id="ARBA00022741"/>
    </source>
</evidence>
<dbReference type="EMBL" id="CP046956">
    <property type="protein sequence ID" value="QTN00433.1"/>
    <property type="molecule type" value="Genomic_DNA"/>
</dbReference>
<accession>A0ABX7VU00</accession>
<keyword evidence="13" id="KW-1133">Transmembrane helix</keyword>
<dbReference type="InterPro" id="IPR005467">
    <property type="entry name" value="His_kinase_dom"/>
</dbReference>
<evidence type="ECO:0000259" key="15">
    <source>
        <dbReference type="PROSITE" id="PS50885"/>
    </source>
</evidence>
<evidence type="ECO:0000313" key="16">
    <source>
        <dbReference type="EMBL" id="QTN00433.1"/>
    </source>
</evidence>
<gene>
    <name evidence="16" type="ORF">ERJ70_14685</name>
</gene>
<keyword evidence="9" id="KW-0067">ATP-binding</keyword>
<dbReference type="Pfam" id="PF00672">
    <property type="entry name" value="HAMP"/>
    <property type="match status" value="1"/>
</dbReference>
<dbReference type="InterPro" id="IPR050640">
    <property type="entry name" value="Bact_2-comp_sensor_kinase"/>
</dbReference>
<dbReference type="SUPFAM" id="SSF158472">
    <property type="entry name" value="HAMP domain-like"/>
    <property type="match status" value="1"/>
</dbReference>
<organism evidence="16 17">
    <name type="scientific">Sediminibacillus dalangtanensis</name>
    <dbReference type="NCBI Taxonomy" id="2729421"/>
    <lineage>
        <taxon>Bacteria</taxon>
        <taxon>Bacillati</taxon>
        <taxon>Bacillota</taxon>
        <taxon>Bacilli</taxon>
        <taxon>Bacillales</taxon>
        <taxon>Bacillaceae</taxon>
        <taxon>Sediminibacillus</taxon>
    </lineage>
</organism>
<dbReference type="Proteomes" id="UP000665043">
    <property type="component" value="Chromosome"/>
</dbReference>
<dbReference type="InterPro" id="IPR003660">
    <property type="entry name" value="HAMP_dom"/>
</dbReference>
<dbReference type="Gene3D" id="6.10.340.10">
    <property type="match status" value="1"/>
</dbReference>